<evidence type="ECO:0000256" key="2">
    <source>
        <dbReference type="SAM" id="Phobius"/>
    </source>
</evidence>
<organism evidence="3 4">
    <name type="scientific">Vitreoscilla massiliensis</name>
    <dbReference type="NCBI Taxonomy" id="1689272"/>
    <lineage>
        <taxon>Bacteria</taxon>
        <taxon>Pseudomonadati</taxon>
        <taxon>Pseudomonadota</taxon>
        <taxon>Betaproteobacteria</taxon>
        <taxon>Neisseriales</taxon>
        <taxon>Neisseriaceae</taxon>
        <taxon>Vitreoscilla</taxon>
    </lineage>
</organism>
<reference evidence="3 4" key="1">
    <citation type="journal article" date="2022" name="Res Sq">
        <title>Evolution of multicellular longitudinally dividing oral cavity symbionts (Neisseriaceae).</title>
        <authorList>
            <person name="Nyongesa S."/>
            <person name="Weber P."/>
            <person name="Bernet E."/>
            <person name="Pullido F."/>
            <person name="Nieckarz M."/>
            <person name="Delaby M."/>
            <person name="Nieves C."/>
            <person name="Viehboeck T."/>
            <person name="Krause N."/>
            <person name="Rivera-Millot A."/>
            <person name="Nakamura A."/>
            <person name="Vischer N."/>
            <person name="VanNieuwenhze M."/>
            <person name="Brun Y."/>
            <person name="Cava F."/>
            <person name="Bulgheresi S."/>
            <person name="Veyrier F."/>
        </authorList>
    </citation>
    <scope>NUCLEOTIDE SEQUENCE [LARGE SCALE GENOMIC DNA]</scope>
    <source>
        <strain evidence="3 4">SN4</strain>
    </source>
</reference>
<keyword evidence="2" id="KW-1133">Transmembrane helix</keyword>
<evidence type="ECO:0000313" key="4">
    <source>
        <dbReference type="Proteomes" id="UP000832011"/>
    </source>
</evidence>
<protein>
    <submittedName>
        <fullName evidence="3">DUF502 domain-containing protein</fullName>
    </submittedName>
</protein>
<keyword evidence="2" id="KW-0472">Membrane</keyword>
<feature type="transmembrane region" description="Helical" evidence="2">
    <location>
        <begin position="17"/>
        <end position="39"/>
    </location>
</feature>
<dbReference type="Proteomes" id="UP000832011">
    <property type="component" value="Chromosome"/>
</dbReference>
<dbReference type="InterPro" id="IPR007462">
    <property type="entry name" value="COV1-like"/>
</dbReference>
<feature type="transmembrane region" description="Helical" evidence="2">
    <location>
        <begin position="63"/>
        <end position="87"/>
    </location>
</feature>
<keyword evidence="4" id="KW-1185">Reference proteome</keyword>
<dbReference type="PANTHER" id="PTHR31876:SF26">
    <property type="entry name" value="PROTEIN LIKE COV 2"/>
    <property type="match status" value="1"/>
</dbReference>
<dbReference type="PANTHER" id="PTHR31876">
    <property type="entry name" value="COV-LIKE PROTEIN 1"/>
    <property type="match status" value="1"/>
</dbReference>
<feature type="region of interest" description="Disordered" evidence="1">
    <location>
        <begin position="212"/>
        <end position="232"/>
    </location>
</feature>
<evidence type="ECO:0000313" key="3">
    <source>
        <dbReference type="EMBL" id="UOO89994.1"/>
    </source>
</evidence>
<dbReference type="EMBL" id="CP091511">
    <property type="protein sequence ID" value="UOO89994.1"/>
    <property type="molecule type" value="Genomic_DNA"/>
</dbReference>
<sequence>MAKEAPETKRKFSFKRYLLTGLLVWLPVVVTLWVISYIIHLSDDLVALLPFEWQPKVFVGRDIPGFGLIIAVLVLFFTGVFGGNVIGRKIIQAWDGMMGRIPIVKSIYSSTKKVSESLLSDSRQSFKTPLLVNFPHPQVWSVAFVSGSVPEVLLDSLPLLAEDDEYLNVYVPTTPNPTGGYYITVKKSDTRALDMSVDDALKYIISLGMVGPDGHEQQEQQETLPLQQHGSH</sequence>
<proteinExistence type="predicted"/>
<accession>A0ABY4E2I5</accession>
<name>A0ABY4E2I5_9NEIS</name>
<keyword evidence="2" id="KW-0812">Transmembrane</keyword>
<evidence type="ECO:0000256" key="1">
    <source>
        <dbReference type="SAM" id="MobiDB-lite"/>
    </source>
</evidence>
<feature type="compositionally biased region" description="Low complexity" evidence="1">
    <location>
        <begin position="220"/>
        <end position="232"/>
    </location>
</feature>
<dbReference type="Pfam" id="PF04367">
    <property type="entry name" value="DUF502"/>
    <property type="match status" value="1"/>
</dbReference>
<dbReference type="RefSeq" id="WP_058356102.1">
    <property type="nucleotide sequence ID" value="NZ_CABKVG010000008.1"/>
</dbReference>
<gene>
    <name evidence="3" type="ORF">LVJ82_03120</name>
</gene>